<sequence>AMYITITPQKLGNNYSQSSADFVGYLEKENQGLEQQDMEHFFNQYGDEISAEEVVKEIDGNTAKLKKKEPKFYSITVSPSKYELRKLQNSSQDLKTYTRELMKDYVASFNREIHGRPITIDDIKYFAKIEHQRTFKGTDFQIKENQPFATKILQLKTEIRNIQEGRAEGNIKRMKKEIAKLERQAPHQQNGKRIVQGMAKDGNQSHIHIIVSRKDASNTVSLSPGSKHKASEVEMHGKKVKRGFDRDAFFAKAEKTFDKTFGYKRNFAETYKAKKDFVKNPNLYFAALMKLPANEKALAFKMITKSGLPIVPSIPVSQAQIALRVFKRLRRGAEVAIKSSSIGI</sequence>
<dbReference type="EMBL" id="LAZR01010130">
    <property type="protein sequence ID" value="KKM68659.1"/>
    <property type="molecule type" value="Genomic_DNA"/>
</dbReference>
<evidence type="ECO:0008006" key="3">
    <source>
        <dbReference type="Google" id="ProtNLM"/>
    </source>
</evidence>
<dbReference type="InterPro" id="IPR043766">
    <property type="entry name" value="BfmA-like"/>
</dbReference>
<gene>
    <name evidence="2" type="ORF">LCGC14_1458650</name>
</gene>
<organism evidence="2">
    <name type="scientific">marine sediment metagenome</name>
    <dbReference type="NCBI Taxonomy" id="412755"/>
    <lineage>
        <taxon>unclassified sequences</taxon>
        <taxon>metagenomes</taxon>
        <taxon>ecological metagenomes</taxon>
    </lineage>
</organism>
<dbReference type="NCBIfam" id="NF041495">
    <property type="entry name" value="MobB_relaxase"/>
    <property type="match status" value="1"/>
</dbReference>
<feature type="non-terminal residue" evidence="2">
    <location>
        <position position="1"/>
    </location>
</feature>
<dbReference type="Pfam" id="PF18976">
    <property type="entry name" value="DUF5712"/>
    <property type="match status" value="1"/>
</dbReference>
<proteinExistence type="predicted"/>
<dbReference type="InterPro" id="IPR048098">
    <property type="entry name" value="MobB"/>
</dbReference>
<comment type="caution">
    <text evidence="2">The sequence shown here is derived from an EMBL/GenBank/DDBJ whole genome shotgun (WGS) entry which is preliminary data.</text>
</comment>
<reference evidence="2" key="1">
    <citation type="journal article" date="2015" name="Nature">
        <title>Complex archaea that bridge the gap between prokaryotes and eukaryotes.</title>
        <authorList>
            <person name="Spang A."/>
            <person name="Saw J.H."/>
            <person name="Jorgensen S.L."/>
            <person name="Zaremba-Niedzwiedzka K."/>
            <person name="Martijn J."/>
            <person name="Lind A.E."/>
            <person name="van Eijk R."/>
            <person name="Schleper C."/>
            <person name="Guy L."/>
            <person name="Ettema T.J."/>
        </authorList>
    </citation>
    <scope>NUCLEOTIDE SEQUENCE</scope>
</reference>
<protein>
    <recommendedName>
        <fullName evidence="3">Mobilization protein</fullName>
    </recommendedName>
</protein>
<dbReference type="AlphaFoldDB" id="A0A0F9JFP4"/>
<name>A0A0F9JFP4_9ZZZZ</name>
<keyword evidence="1" id="KW-0175">Coiled coil</keyword>
<feature type="coiled-coil region" evidence="1">
    <location>
        <begin position="164"/>
        <end position="191"/>
    </location>
</feature>
<evidence type="ECO:0000313" key="2">
    <source>
        <dbReference type="EMBL" id="KKM68659.1"/>
    </source>
</evidence>
<evidence type="ECO:0000256" key="1">
    <source>
        <dbReference type="SAM" id="Coils"/>
    </source>
</evidence>
<accession>A0A0F9JFP4</accession>